<sequence>MERRVRGRRAVVPALAPALLAVAGLTVSPVLTPSTAAAAGAGVRADTETDGTVVASANTQQVRFVVTAQPRSGAQNEPPEASVDVAAFERRGGEWASVGRQSLDETWFWEVVTGPQAVCRLSLSEHPEPRLTLSLRYSPSLGCAEPTPFAVVDGELVRE</sequence>
<dbReference type="AlphaFoldDB" id="A0A3D9VFD4"/>
<dbReference type="Proteomes" id="UP000256485">
    <property type="component" value="Unassembled WGS sequence"/>
</dbReference>
<name>A0A3D9VFD4_THECX</name>
<protein>
    <recommendedName>
        <fullName evidence="4">Secreted protein</fullName>
    </recommendedName>
</protein>
<organism evidence="2 3">
    <name type="scientific">Thermasporomyces composti</name>
    <dbReference type="NCBI Taxonomy" id="696763"/>
    <lineage>
        <taxon>Bacteria</taxon>
        <taxon>Bacillati</taxon>
        <taxon>Actinomycetota</taxon>
        <taxon>Actinomycetes</taxon>
        <taxon>Propionibacteriales</taxon>
        <taxon>Nocardioidaceae</taxon>
        <taxon>Thermasporomyces</taxon>
    </lineage>
</organism>
<evidence type="ECO:0000256" key="1">
    <source>
        <dbReference type="SAM" id="SignalP"/>
    </source>
</evidence>
<keyword evidence="1" id="KW-0732">Signal</keyword>
<proteinExistence type="predicted"/>
<evidence type="ECO:0008006" key="4">
    <source>
        <dbReference type="Google" id="ProtNLM"/>
    </source>
</evidence>
<evidence type="ECO:0000313" key="3">
    <source>
        <dbReference type="Proteomes" id="UP000256485"/>
    </source>
</evidence>
<dbReference type="EMBL" id="QTUC01000001">
    <property type="protein sequence ID" value="REF36854.1"/>
    <property type="molecule type" value="Genomic_DNA"/>
</dbReference>
<evidence type="ECO:0000313" key="2">
    <source>
        <dbReference type="EMBL" id="REF36854.1"/>
    </source>
</evidence>
<feature type="signal peptide" evidence="1">
    <location>
        <begin position="1"/>
        <end position="23"/>
    </location>
</feature>
<accession>A0A3D9VFD4</accession>
<reference evidence="2 3" key="1">
    <citation type="submission" date="2018-08" db="EMBL/GenBank/DDBJ databases">
        <title>Sequencing the genomes of 1000 actinobacteria strains.</title>
        <authorList>
            <person name="Klenk H.-P."/>
        </authorList>
    </citation>
    <scope>NUCLEOTIDE SEQUENCE [LARGE SCALE GENOMIC DNA]</scope>
    <source>
        <strain evidence="2 3">DSM 22891</strain>
    </source>
</reference>
<comment type="caution">
    <text evidence="2">The sequence shown here is derived from an EMBL/GenBank/DDBJ whole genome shotgun (WGS) entry which is preliminary data.</text>
</comment>
<keyword evidence="3" id="KW-1185">Reference proteome</keyword>
<feature type="chain" id="PRO_5038420870" description="Secreted protein" evidence="1">
    <location>
        <begin position="24"/>
        <end position="159"/>
    </location>
</feature>
<gene>
    <name evidence="2" type="ORF">DFJ64_2288</name>
</gene>